<proteinExistence type="predicted"/>
<sequence>MIPHKLEALAFSFVMSFLMSGVMSATMLILESTTLSEAFVKWPNSWLIAMLVAFPFSLIVVPLTRRLMAITIKSSV</sequence>
<gene>
    <name evidence="2" type="ORF">RM552_02610</name>
</gene>
<dbReference type="InterPro" id="IPR021529">
    <property type="entry name" value="DUF2798"/>
</dbReference>
<evidence type="ECO:0000313" key="2">
    <source>
        <dbReference type="EMBL" id="MDT0593735.1"/>
    </source>
</evidence>
<dbReference type="Pfam" id="PF11391">
    <property type="entry name" value="DUF2798"/>
    <property type="match status" value="1"/>
</dbReference>
<evidence type="ECO:0000313" key="3">
    <source>
        <dbReference type="Proteomes" id="UP001253545"/>
    </source>
</evidence>
<comment type="caution">
    <text evidence="2">The sequence shown here is derived from an EMBL/GenBank/DDBJ whole genome shotgun (WGS) entry which is preliminary data.</text>
</comment>
<reference evidence="2 3" key="1">
    <citation type="submission" date="2023-09" db="EMBL/GenBank/DDBJ databases">
        <authorList>
            <person name="Rey-Velasco X."/>
        </authorList>
    </citation>
    <scope>NUCLEOTIDE SEQUENCE [LARGE SCALE GENOMIC DNA]</scope>
    <source>
        <strain evidence="2 3">P117</strain>
    </source>
</reference>
<organism evidence="2 3">
    <name type="scientific">Glaciecola petra</name>
    <dbReference type="NCBI Taxonomy" id="3075602"/>
    <lineage>
        <taxon>Bacteria</taxon>
        <taxon>Pseudomonadati</taxon>
        <taxon>Pseudomonadota</taxon>
        <taxon>Gammaproteobacteria</taxon>
        <taxon>Alteromonadales</taxon>
        <taxon>Alteromonadaceae</taxon>
        <taxon>Glaciecola</taxon>
    </lineage>
</organism>
<evidence type="ECO:0000256" key="1">
    <source>
        <dbReference type="SAM" id="Phobius"/>
    </source>
</evidence>
<protein>
    <submittedName>
        <fullName evidence="2">DUF2798 domain-containing protein</fullName>
    </submittedName>
</protein>
<dbReference type="EMBL" id="JAVRHX010000001">
    <property type="protein sequence ID" value="MDT0593735.1"/>
    <property type="molecule type" value="Genomic_DNA"/>
</dbReference>
<keyword evidence="3" id="KW-1185">Reference proteome</keyword>
<keyword evidence="1" id="KW-0812">Transmembrane</keyword>
<name>A0ABU2ZMV0_9ALTE</name>
<accession>A0ABU2ZMV0</accession>
<keyword evidence="1" id="KW-0472">Membrane</keyword>
<dbReference type="Proteomes" id="UP001253545">
    <property type="component" value="Unassembled WGS sequence"/>
</dbReference>
<keyword evidence="1" id="KW-1133">Transmembrane helix</keyword>
<dbReference type="RefSeq" id="WP_311367238.1">
    <property type="nucleotide sequence ID" value="NZ_JAVRHX010000001.1"/>
</dbReference>
<feature type="transmembrane region" description="Helical" evidence="1">
    <location>
        <begin position="46"/>
        <end position="64"/>
    </location>
</feature>